<evidence type="ECO:0000313" key="12">
    <source>
        <dbReference type="Proteomes" id="UP000467637"/>
    </source>
</evidence>
<evidence type="ECO:0000256" key="6">
    <source>
        <dbReference type="ARBA" id="ARBA00023125"/>
    </source>
</evidence>
<dbReference type="InterPro" id="IPR051552">
    <property type="entry name" value="HptR"/>
</dbReference>
<dbReference type="InterPro" id="IPR018060">
    <property type="entry name" value="HTH_AraC"/>
</dbReference>
<dbReference type="InterPro" id="IPR001789">
    <property type="entry name" value="Sig_transdc_resp-reg_receiver"/>
</dbReference>
<feature type="domain" description="HTH araC/xylS-type" evidence="9">
    <location>
        <begin position="403"/>
        <end position="501"/>
    </location>
</feature>
<dbReference type="RefSeq" id="WP_157325323.1">
    <property type="nucleotide sequence ID" value="NZ_WSEM01000034.1"/>
</dbReference>
<sequence length="513" mass="59164">MCKVLFVDDEPIALEGIRMLADWEELGFEVCGMCPDGEEALQVIMECRPSLVITDIRMSGIDGLELIRQAQLLSETYKPIFIIMSGYGDFKYAQSALRYGVRHYLLKPIMDDEWESTLGDVMEELTSRQQVLDQLEMTISQLLPMMMAPILRGELEELDESISKRIGELDQEAEGWKCILIEGLNEEELASCSSYVVPRRAMLVDLMPGQVCLVVDCTEDVRKLAGKVYDRFRQQDVAIYVSIGPPVRFLRELNVSYSGAVEASVHHFFYDHEGLVDYENADRLEFSYNLGIMAKLEELLGAAERLQEQEAASILKQVFVLFQNNKIAPEMVRMLCVHVVLKSMDVLRELGVASMDMWPLFRNELQTGPKSLMTLEQSVRSYLTEYMRRLRERRESGLGHPLYGIERYIQENYKFPLTIKEIGKRFYMNPVYLGHAFVKKYGVGIIEYIHDLRINEAKKLLTESAATIRSIAEGVGYVHYHHFLREFEKRVMEKPVEYREAAYDVRKKGKECE</sequence>
<keyword evidence="12" id="KW-1185">Reference proteome</keyword>
<keyword evidence="7" id="KW-0804">Transcription</keyword>
<name>A0ABW9UII7_9BACL</name>
<dbReference type="InterPro" id="IPR011006">
    <property type="entry name" value="CheY-like_superfamily"/>
</dbReference>
<dbReference type="EMBL" id="WSEM01000034">
    <property type="protein sequence ID" value="MVQ39326.1"/>
    <property type="molecule type" value="Genomic_DNA"/>
</dbReference>
<evidence type="ECO:0000313" key="11">
    <source>
        <dbReference type="EMBL" id="MVQ39326.1"/>
    </source>
</evidence>
<reference evidence="11 12" key="1">
    <citation type="submission" date="2019-12" db="EMBL/GenBank/DDBJ databases">
        <authorList>
            <person name="Huq M.A."/>
        </authorList>
    </citation>
    <scope>NUCLEOTIDE SEQUENCE [LARGE SCALE GENOMIC DNA]</scope>
    <source>
        <strain evidence="11 12">MAH-34</strain>
    </source>
</reference>
<keyword evidence="4" id="KW-0902">Two-component regulatory system</keyword>
<dbReference type="Pfam" id="PF12833">
    <property type="entry name" value="HTH_18"/>
    <property type="match status" value="1"/>
</dbReference>
<comment type="subcellular location">
    <subcellularLocation>
        <location evidence="1">Cytoplasm</location>
    </subcellularLocation>
</comment>
<evidence type="ECO:0000256" key="8">
    <source>
        <dbReference type="PROSITE-ProRule" id="PRU00169"/>
    </source>
</evidence>
<keyword evidence="6" id="KW-0238">DNA-binding</keyword>
<evidence type="ECO:0000256" key="2">
    <source>
        <dbReference type="ARBA" id="ARBA00022490"/>
    </source>
</evidence>
<proteinExistence type="predicted"/>
<feature type="modified residue" description="4-aspartylphosphate" evidence="8">
    <location>
        <position position="55"/>
    </location>
</feature>
<dbReference type="SUPFAM" id="SSF52172">
    <property type="entry name" value="CheY-like"/>
    <property type="match status" value="1"/>
</dbReference>
<keyword evidence="5" id="KW-0805">Transcription regulation</keyword>
<dbReference type="PANTHER" id="PTHR42713">
    <property type="entry name" value="HISTIDINE KINASE-RELATED"/>
    <property type="match status" value="1"/>
</dbReference>
<dbReference type="SUPFAM" id="SSF46689">
    <property type="entry name" value="Homeodomain-like"/>
    <property type="match status" value="1"/>
</dbReference>
<gene>
    <name evidence="11" type="ORF">GON05_32505</name>
</gene>
<keyword evidence="2" id="KW-0963">Cytoplasm</keyword>
<evidence type="ECO:0000256" key="1">
    <source>
        <dbReference type="ARBA" id="ARBA00004496"/>
    </source>
</evidence>
<keyword evidence="3 8" id="KW-0597">Phosphoprotein</keyword>
<dbReference type="InterPro" id="IPR009057">
    <property type="entry name" value="Homeodomain-like_sf"/>
</dbReference>
<dbReference type="CDD" id="cd17536">
    <property type="entry name" value="REC_YesN-like"/>
    <property type="match status" value="1"/>
</dbReference>
<protein>
    <submittedName>
        <fullName evidence="11">Response regulator</fullName>
    </submittedName>
</protein>
<dbReference type="PROSITE" id="PS50110">
    <property type="entry name" value="RESPONSE_REGULATORY"/>
    <property type="match status" value="1"/>
</dbReference>
<dbReference type="PROSITE" id="PS01124">
    <property type="entry name" value="HTH_ARAC_FAMILY_2"/>
    <property type="match status" value="1"/>
</dbReference>
<dbReference type="SMART" id="SM00342">
    <property type="entry name" value="HTH_ARAC"/>
    <property type="match status" value="1"/>
</dbReference>
<evidence type="ECO:0000256" key="3">
    <source>
        <dbReference type="ARBA" id="ARBA00022553"/>
    </source>
</evidence>
<evidence type="ECO:0000256" key="5">
    <source>
        <dbReference type="ARBA" id="ARBA00023015"/>
    </source>
</evidence>
<feature type="domain" description="Response regulatory" evidence="10">
    <location>
        <begin position="3"/>
        <end position="122"/>
    </location>
</feature>
<dbReference type="Gene3D" id="3.40.50.2300">
    <property type="match status" value="1"/>
</dbReference>
<dbReference type="SMART" id="SM00448">
    <property type="entry name" value="REC"/>
    <property type="match status" value="1"/>
</dbReference>
<accession>A0ABW9UII7</accession>
<comment type="caution">
    <text evidence="11">The sequence shown here is derived from an EMBL/GenBank/DDBJ whole genome shotgun (WGS) entry which is preliminary data.</text>
</comment>
<evidence type="ECO:0000256" key="4">
    <source>
        <dbReference type="ARBA" id="ARBA00023012"/>
    </source>
</evidence>
<evidence type="ECO:0000256" key="7">
    <source>
        <dbReference type="ARBA" id="ARBA00023163"/>
    </source>
</evidence>
<organism evidence="11 12">
    <name type="scientific">Paenibacillus anseongense</name>
    <dbReference type="NCBI Taxonomy" id="2682845"/>
    <lineage>
        <taxon>Bacteria</taxon>
        <taxon>Bacillati</taxon>
        <taxon>Bacillota</taxon>
        <taxon>Bacilli</taxon>
        <taxon>Bacillales</taxon>
        <taxon>Paenibacillaceae</taxon>
        <taxon>Paenibacillus</taxon>
    </lineage>
</organism>
<evidence type="ECO:0000259" key="10">
    <source>
        <dbReference type="PROSITE" id="PS50110"/>
    </source>
</evidence>
<dbReference type="Gene3D" id="1.10.10.60">
    <property type="entry name" value="Homeodomain-like"/>
    <property type="match status" value="2"/>
</dbReference>
<dbReference type="PANTHER" id="PTHR42713:SF3">
    <property type="entry name" value="TRANSCRIPTIONAL REGULATORY PROTEIN HPTR"/>
    <property type="match status" value="1"/>
</dbReference>
<dbReference type="Proteomes" id="UP000467637">
    <property type="component" value="Unassembled WGS sequence"/>
</dbReference>
<dbReference type="Pfam" id="PF00072">
    <property type="entry name" value="Response_reg"/>
    <property type="match status" value="1"/>
</dbReference>
<evidence type="ECO:0000259" key="9">
    <source>
        <dbReference type="PROSITE" id="PS01124"/>
    </source>
</evidence>